<comment type="caution">
    <text evidence="2">The sequence shown here is derived from an EMBL/GenBank/DDBJ whole genome shotgun (WGS) entry which is preliminary data.</text>
</comment>
<dbReference type="Proteomes" id="UP000051966">
    <property type="component" value="Unassembled WGS sequence"/>
</dbReference>
<dbReference type="OrthoDB" id="2291222at2"/>
<feature type="transmembrane region" description="Helical" evidence="1">
    <location>
        <begin position="12"/>
        <end position="36"/>
    </location>
</feature>
<dbReference type="AlphaFoldDB" id="X0PA57"/>
<evidence type="ECO:0000313" key="4">
    <source>
        <dbReference type="Proteomes" id="UP000019488"/>
    </source>
</evidence>
<feature type="transmembrane region" description="Helical" evidence="1">
    <location>
        <begin position="349"/>
        <end position="373"/>
    </location>
</feature>
<reference evidence="2" key="1">
    <citation type="journal article" date="2014" name="Genome Announc.">
        <title>Draft Genome Sequences of Two Lactobacillus Strains, L. farraginis JCM 14108T and L. composti JCM 14202T, Isolated from Compost of Distilled Shochu Residue.</title>
        <authorList>
            <person name="Yuki M."/>
            <person name="Oshima K."/>
            <person name="Suda W."/>
            <person name="Kitahara M."/>
            <person name="Kitamura K."/>
            <person name="Iida T."/>
            <person name="Hattori M."/>
            <person name="Ohkuma M."/>
        </authorList>
    </citation>
    <scope>NUCLEOTIDE SEQUENCE [LARGE SCALE GENOMIC DNA]</scope>
    <source>
        <strain evidence="2">JCM 14108</strain>
    </source>
</reference>
<keyword evidence="5" id="KW-1185">Reference proteome</keyword>
<dbReference type="STRING" id="1423743.FD41_GL001961"/>
<keyword evidence="1" id="KW-0472">Membrane</keyword>
<proteinExistence type="predicted"/>
<dbReference type="PATRIC" id="fig|1423743.5.peg.2020"/>
<organism evidence="2 4">
    <name type="scientific">Lentilactobacillus farraginis DSM 18382 = JCM 14108</name>
    <dbReference type="NCBI Taxonomy" id="1423743"/>
    <lineage>
        <taxon>Bacteria</taxon>
        <taxon>Bacillati</taxon>
        <taxon>Bacillota</taxon>
        <taxon>Bacilli</taxon>
        <taxon>Lactobacillales</taxon>
        <taxon>Lactobacillaceae</taxon>
        <taxon>Lentilactobacillus</taxon>
    </lineage>
</organism>
<dbReference type="Proteomes" id="UP000019488">
    <property type="component" value="Unassembled WGS sequence"/>
</dbReference>
<dbReference type="EMBL" id="BAKI01000009">
    <property type="protein sequence ID" value="GAF36279.1"/>
    <property type="molecule type" value="Genomic_DNA"/>
</dbReference>
<accession>X0PA57</accession>
<dbReference type="eggNOG" id="COG1277">
    <property type="taxonomic scope" value="Bacteria"/>
</dbReference>
<sequence>MNYPTFLLKKGLKSILVLLSVALTIIVVLTCLFFNLHNQHKQTFESHAQAQISYDINQKSHYTAGDIKRNAHHEISTINDDMQMNKGIKELLHQRNWRKAYKKQIAYNNWVLSMSPNNGAEVTKYFRESLISQIFLCKALIKLNIADQSTDSPTTGTSFFLYIDDLVSSVLIILLVIFICSQLYTKRFVHFLDKDTLLPISLGKRTLANLFSGYTLAVTLALLVIGFSFLSATSISGVGNWHYPFPYYTPQFPFNIYQPQSEFVIPTIILRILSSCFAVTCVYFFAILTKKALITLLLNLLILIGTNQLTDSIKLLSKIGQYLPTSYFNGVSVSSGRLAFLAKNPQINMIHGIAALISWTILLGLAAFGIQYVRQRQRT</sequence>
<feature type="transmembrane region" description="Helical" evidence="1">
    <location>
        <begin position="292"/>
        <end position="310"/>
    </location>
</feature>
<evidence type="ECO:0000313" key="2">
    <source>
        <dbReference type="EMBL" id="GAF36279.1"/>
    </source>
</evidence>
<keyword evidence="1" id="KW-1133">Transmembrane helix</keyword>
<evidence type="ECO:0000313" key="3">
    <source>
        <dbReference type="EMBL" id="KRM10932.1"/>
    </source>
</evidence>
<feature type="transmembrane region" description="Helical" evidence="1">
    <location>
        <begin position="263"/>
        <end position="285"/>
    </location>
</feature>
<feature type="transmembrane region" description="Helical" evidence="1">
    <location>
        <begin position="166"/>
        <end position="185"/>
    </location>
</feature>
<gene>
    <name evidence="3" type="ORF">FD41_GL001961</name>
    <name evidence="2" type="ORF">JCM14108_1241</name>
</gene>
<evidence type="ECO:0000313" key="5">
    <source>
        <dbReference type="Proteomes" id="UP000051966"/>
    </source>
</evidence>
<evidence type="ECO:0000256" key="1">
    <source>
        <dbReference type="SAM" id="Phobius"/>
    </source>
</evidence>
<dbReference type="EMBL" id="AZFY01000027">
    <property type="protein sequence ID" value="KRM10932.1"/>
    <property type="molecule type" value="Genomic_DNA"/>
</dbReference>
<protein>
    <submittedName>
        <fullName evidence="2">Uncharacterized protein</fullName>
    </submittedName>
</protein>
<name>X0PA57_9LACO</name>
<reference evidence="3 5" key="2">
    <citation type="journal article" date="2015" name="Genome Announc.">
        <title>Expanding the biotechnology potential of lactobacilli through comparative genomics of 213 strains and associated genera.</title>
        <authorList>
            <person name="Sun Z."/>
            <person name="Harris H.M."/>
            <person name="McCann A."/>
            <person name="Guo C."/>
            <person name="Argimon S."/>
            <person name="Zhang W."/>
            <person name="Yang X."/>
            <person name="Jeffery I.B."/>
            <person name="Cooney J.C."/>
            <person name="Kagawa T.F."/>
            <person name="Liu W."/>
            <person name="Song Y."/>
            <person name="Salvetti E."/>
            <person name="Wrobel A."/>
            <person name="Rasinkangas P."/>
            <person name="Parkhill J."/>
            <person name="Rea M.C."/>
            <person name="O'Sullivan O."/>
            <person name="Ritari J."/>
            <person name="Douillard F.P."/>
            <person name="Paul Ross R."/>
            <person name="Yang R."/>
            <person name="Briner A.E."/>
            <person name="Felis G.E."/>
            <person name="de Vos W.M."/>
            <person name="Barrangou R."/>
            <person name="Klaenhammer T.R."/>
            <person name="Caufield P.W."/>
            <person name="Cui Y."/>
            <person name="Zhang H."/>
            <person name="O'Toole P.W."/>
        </authorList>
    </citation>
    <scope>NUCLEOTIDE SEQUENCE [LARGE SCALE GENOMIC DNA]</scope>
    <source>
        <strain evidence="3 5">DSM 18382</strain>
    </source>
</reference>
<feature type="transmembrane region" description="Helical" evidence="1">
    <location>
        <begin position="206"/>
        <end position="230"/>
    </location>
</feature>
<keyword evidence="1" id="KW-0812">Transmembrane</keyword>
<dbReference type="RefSeq" id="WP_035178950.1">
    <property type="nucleotide sequence ID" value="NZ_AZFY01000027.1"/>
</dbReference>